<feature type="domain" description="DUF7102" evidence="2">
    <location>
        <begin position="676"/>
        <end position="832"/>
    </location>
</feature>
<dbReference type="InterPro" id="IPR057559">
    <property type="entry name" value="SAM_6"/>
</dbReference>
<gene>
    <name evidence="4 6" type="ORF">BDZ99DRAFT_542497</name>
</gene>
<reference evidence="6" key="3">
    <citation type="submission" date="2025-04" db="UniProtKB">
        <authorList>
            <consortium name="RefSeq"/>
        </authorList>
    </citation>
    <scope>IDENTIFICATION</scope>
    <source>
        <strain evidence="6">CBS 304.34</strain>
    </source>
</reference>
<dbReference type="EMBL" id="MU003693">
    <property type="protein sequence ID" value="KAF2816200.1"/>
    <property type="molecule type" value="Genomic_DNA"/>
</dbReference>
<dbReference type="GeneID" id="54467656"/>
<reference evidence="4 6" key="1">
    <citation type="journal article" date="2020" name="Stud. Mycol.">
        <title>101 Dothideomycetes genomes: a test case for predicting lifestyles and emergence of pathogens.</title>
        <authorList>
            <person name="Haridas S."/>
            <person name="Albert R."/>
            <person name="Binder M."/>
            <person name="Bloem J."/>
            <person name="Labutti K."/>
            <person name="Salamov A."/>
            <person name="Andreopoulos B."/>
            <person name="Baker S."/>
            <person name="Barry K."/>
            <person name="Bills G."/>
            <person name="Bluhm B."/>
            <person name="Cannon C."/>
            <person name="Castanera R."/>
            <person name="Culley D."/>
            <person name="Daum C."/>
            <person name="Ezra D."/>
            <person name="Gonzalez J."/>
            <person name="Henrissat B."/>
            <person name="Kuo A."/>
            <person name="Liang C."/>
            <person name="Lipzen A."/>
            <person name="Lutzoni F."/>
            <person name="Magnuson J."/>
            <person name="Mondo S."/>
            <person name="Nolan M."/>
            <person name="Ohm R."/>
            <person name="Pangilinan J."/>
            <person name="Park H.-J."/>
            <person name="Ramirez L."/>
            <person name="Alfaro M."/>
            <person name="Sun H."/>
            <person name="Tritt A."/>
            <person name="Yoshinaga Y."/>
            <person name="Zwiers L.-H."/>
            <person name="Turgeon B."/>
            <person name="Goodwin S."/>
            <person name="Spatafora J."/>
            <person name="Crous P."/>
            <person name="Grigoriev I."/>
        </authorList>
    </citation>
    <scope>NUCLEOTIDE SEQUENCE</scope>
    <source>
        <strain evidence="4 6">CBS 304.34</strain>
    </source>
</reference>
<feature type="domain" description="SAM-like" evidence="3">
    <location>
        <begin position="844"/>
        <end position="926"/>
    </location>
</feature>
<dbReference type="RefSeq" id="XP_033583164.1">
    <property type="nucleotide sequence ID" value="XM_033726763.1"/>
</dbReference>
<evidence type="ECO:0000313" key="5">
    <source>
        <dbReference type="Proteomes" id="UP000504636"/>
    </source>
</evidence>
<dbReference type="AlphaFoldDB" id="A0A6A6Z5A0"/>
<evidence type="ECO:0000313" key="6">
    <source>
        <dbReference type="RefSeq" id="XP_033583164.1"/>
    </source>
</evidence>
<evidence type="ECO:0000259" key="2">
    <source>
        <dbReference type="Pfam" id="PF23394"/>
    </source>
</evidence>
<proteinExistence type="predicted"/>
<feature type="compositionally biased region" description="Polar residues" evidence="1">
    <location>
        <begin position="638"/>
        <end position="654"/>
    </location>
</feature>
<reference evidence="6" key="2">
    <citation type="submission" date="2020-04" db="EMBL/GenBank/DDBJ databases">
        <authorList>
            <consortium name="NCBI Genome Project"/>
        </authorList>
    </citation>
    <scope>NUCLEOTIDE SEQUENCE</scope>
    <source>
        <strain evidence="6">CBS 304.34</strain>
    </source>
</reference>
<dbReference type="Pfam" id="PF23395">
    <property type="entry name" value="SAM_6"/>
    <property type="match status" value="1"/>
</dbReference>
<evidence type="ECO:0000313" key="4">
    <source>
        <dbReference type="EMBL" id="KAF2816200.1"/>
    </source>
</evidence>
<protein>
    <submittedName>
        <fullName evidence="4 6">Uncharacterized protein</fullName>
    </submittedName>
</protein>
<keyword evidence="5" id="KW-1185">Reference proteome</keyword>
<dbReference type="OrthoDB" id="3647246at2759"/>
<evidence type="ECO:0000259" key="3">
    <source>
        <dbReference type="Pfam" id="PF23395"/>
    </source>
</evidence>
<feature type="region of interest" description="Disordered" evidence="1">
    <location>
        <begin position="638"/>
        <end position="668"/>
    </location>
</feature>
<accession>A0A6A6Z5A0</accession>
<sequence>MSEPQEPALACQRSGYDSVIPFSEGSLDNADNEDTGDQYEDLSALEYARQSELTIPYTAELTFAGRVTPVSDQDFETDLQDPIGISLVDLASDFVLKERLTLSKDVAILLKLTCSQPVLPDYQDPTVDDRRRVAQLKLELPLLRSDNEADLRNFGSIAVPKFGTLKLPLELVDDDNDEGLAWPSRYLALPFVKHQEAGKERLQISKEDLLFLQSAMKDSYIPRDLDEMKAEADQYRRVLSDLTNSTAAEGQALDDHLMKMDSILPPTMYTGSGKSESLLPGDVHIGQIYSPLRDLSELPSSSPRKRKAVDLKIEGPLTPPMTLESSSKRTKSVSFSDIAQEFLPTLKLPPTINSGGNLISSQNDFENFFDEVINPRAVVANQRLENEQLQEIDTTRRMSVPQLDFSLPQSPWLEFQHKANSNHGSDETDLASQMRLLKIIQRHDFHDFSSWHGVRRLEKDLPWSPFPSQLGKVALDEEIEDDAFLLQLLKDLSGGHPVDTEALTWKPEGLRILDCTEESDEELEMGNYRPDKDMETLLRKRRLELAEDEEMSSDATRNDKRVTEHGLPIAKRAAPGSKQEAITGTTRKVHEPDGGLMLGGIFSASTALDKFMDMRGKAPKKPNTTERDPNVAFLPLRSENTTPEVPLTTEQSTAALKPTRKGTSVPPTSDNLPPCSFIISAALLTQRYLTRAIQKVYPEVELIERDFEAPNSPAKEADLILSASTGLVLTTLQQIKQRALPGQPDHSSIRAEVLALSGRYEQLVVFVSEGLSAERERDGLENPLDDYDTKALTELKDFCSSMEAAVSIKYVPGGEEALARWIVWAMQRWGISTIPDRPNEMKLLQEETLWELFLRRCGVNAYAAQAILAALKPPPNTPFLSTSESDQNETQVFGLPAFILLSADERVERFQVLLGGNRILNRVSALVDQRWPSRPNGWLFDGSSEAGR</sequence>
<dbReference type="Pfam" id="PF23394">
    <property type="entry name" value="DUF7102"/>
    <property type="match status" value="1"/>
</dbReference>
<dbReference type="InterPro" id="IPR055528">
    <property type="entry name" value="DUF7102"/>
</dbReference>
<dbReference type="Proteomes" id="UP000504636">
    <property type="component" value="Unplaced"/>
</dbReference>
<organism evidence="4">
    <name type="scientific">Mytilinidion resinicola</name>
    <dbReference type="NCBI Taxonomy" id="574789"/>
    <lineage>
        <taxon>Eukaryota</taxon>
        <taxon>Fungi</taxon>
        <taxon>Dikarya</taxon>
        <taxon>Ascomycota</taxon>
        <taxon>Pezizomycotina</taxon>
        <taxon>Dothideomycetes</taxon>
        <taxon>Pleosporomycetidae</taxon>
        <taxon>Mytilinidiales</taxon>
        <taxon>Mytilinidiaceae</taxon>
        <taxon>Mytilinidion</taxon>
    </lineage>
</organism>
<evidence type="ECO:0000256" key="1">
    <source>
        <dbReference type="SAM" id="MobiDB-lite"/>
    </source>
</evidence>
<name>A0A6A6Z5A0_9PEZI</name>